<evidence type="ECO:0000313" key="6">
    <source>
        <dbReference type="EMBL" id="CAF3483676.1"/>
    </source>
</evidence>
<dbReference type="PANTHER" id="PTHR48081">
    <property type="entry name" value="AB HYDROLASE SUPERFAMILY PROTEIN C4A8.06C"/>
    <property type="match status" value="1"/>
</dbReference>
<protein>
    <recommendedName>
        <fullName evidence="3">Alpha/beta hydrolase fold-3 domain-containing protein</fullName>
    </recommendedName>
</protein>
<evidence type="ECO:0000259" key="3">
    <source>
        <dbReference type="Pfam" id="PF07859"/>
    </source>
</evidence>
<dbReference type="GO" id="GO:0016787">
    <property type="term" value="F:hydrolase activity"/>
    <property type="evidence" value="ECO:0007669"/>
    <property type="project" value="UniProtKB-KW"/>
</dbReference>
<dbReference type="EMBL" id="CAJOBO010002685">
    <property type="protein sequence ID" value="CAF4463464.1"/>
    <property type="molecule type" value="Genomic_DNA"/>
</dbReference>
<evidence type="ECO:0000313" key="7">
    <source>
        <dbReference type="EMBL" id="CAF4310216.1"/>
    </source>
</evidence>
<evidence type="ECO:0000313" key="4">
    <source>
        <dbReference type="EMBL" id="CAF3106126.1"/>
    </source>
</evidence>
<dbReference type="Proteomes" id="UP000663833">
    <property type="component" value="Unassembled WGS sequence"/>
</dbReference>
<sequence length="372" mass="42426">MACSNCCYSLIKNLTLLIAILAIGIPLYYNSTNPLYLQIRVIHSLISIKHMLVPDAARPKLTAEYRAFEGILGSFKSIQYDPMMDPLERVKQMRASFSFGKTIPRSSECRFKKELFKYEERTAEAYWINNLKQENKWETDQILLYFHGGGYMLGDFQAYSGFECHISRLFNMTVIHLEYSRVPEHPLPAAVKDAVTLYGALLQQGISSSRLAIMGDSAGGGLALLTIQAILNRQLPKPRAAALVSPWTDLSSSGESFKRNRVIDVLLNSEHIPWMIDQALGPNRDQLARDDPIFSPLFGSFNDFPPLYVVVGTAEILEDDSRRVVDKARSQNVDVTFEVGEHLMHVYPLFFFYFREARDTLENIRQWFEGKF</sequence>
<dbReference type="Proteomes" id="UP000663862">
    <property type="component" value="Unassembled WGS sequence"/>
</dbReference>
<name>A0A817VH61_9BILA</name>
<evidence type="ECO:0000313" key="9">
    <source>
        <dbReference type="EMBL" id="CAF4463464.1"/>
    </source>
</evidence>
<dbReference type="InterPro" id="IPR050300">
    <property type="entry name" value="GDXG_lipolytic_enzyme"/>
</dbReference>
<evidence type="ECO:0000313" key="8">
    <source>
        <dbReference type="EMBL" id="CAF4350308.1"/>
    </source>
</evidence>
<feature type="domain" description="Alpha/beta hydrolase fold-3" evidence="3">
    <location>
        <begin position="143"/>
        <end position="347"/>
    </location>
</feature>
<keyword evidence="2" id="KW-1133">Transmembrane helix</keyword>
<evidence type="ECO:0000256" key="2">
    <source>
        <dbReference type="SAM" id="Phobius"/>
    </source>
</evidence>
<keyword evidence="2" id="KW-0812">Transmembrane</keyword>
<dbReference type="EMBL" id="CAJOBP010002354">
    <property type="protein sequence ID" value="CAF4350308.1"/>
    <property type="molecule type" value="Genomic_DNA"/>
</dbReference>
<comment type="caution">
    <text evidence="5">The sequence shown here is derived from an EMBL/GenBank/DDBJ whole genome shotgun (WGS) entry which is preliminary data.</text>
</comment>
<gene>
    <name evidence="5" type="ORF">FME351_LOCUS4313</name>
    <name evidence="9" type="ORF">HFQ381_LOCUS24850</name>
    <name evidence="6" type="ORF">LUA448_LOCUS24182</name>
    <name evidence="4" type="ORF">TIS948_LOCUS7210</name>
    <name evidence="7" type="ORF">TSG867_LOCUS6847</name>
    <name evidence="8" type="ORF">UJA718_LOCUS15751</name>
</gene>
<keyword evidence="11" id="KW-1185">Reference proteome</keyword>
<dbReference type="EMBL" id="CAJNYU010000325">
    <property type="protein sequence ID" value="CAF3349104.1"/>
    <property type="molecule type" value="Genomic_DNA"/>
</dbReference>
<dbReference type="EMBL" id="CAJOBQ010000261">
    <property type="protein sequence ID" value="CAF4310216.1"/>
    <property type="molecule type" value="Genomic_DNA"/>
</dbReference>
<keyword evidence="2" id="KW-0472">Membrane</keyword>
<evidence type="ECO:0000313" key="11">
    <source>
        <dbReference type="Proteomes" id="UP000663873"/>
    </source>
</evidence>
<organism evidence="5 10">
    <name type="scientific">Rotaria socialis</name>
    <dbReference type="NCBI Taxonomy" id="392032"/>
    <lineage>
        <taxon>Eukaryota</taxon>
        <taxon>Metazoa</taxon>
        <taxon>Spiralia</taxon>
        <taxon>Gnathifera</taxon>
        <taxon>Rotifera</taxon>
        <taxon>Eurotatoria</taxon>
        <taxon>Bdelloidea</taxon>
        <taxon>Philodinida</taxon>
        <taxon>Philodinidae</taxon>
        <taxon>Rotaria</taxon>
    </lineage>
</organism>
<dbReference type="Gene3D" id="3.40.50.1820">
    <property type="entry name" value="alpha/beta hydrolase"/>
    <property type="match status" value="1"/>
</dbReference>
<evidence type="ECO:0000256" key="1">
    <source>
        <dbReference type="ARBA" id="ARBA00022801"/>
    </source>
</evidence>
<dbReference type="PANTHER" id="PTHR48081:SF8">
    <property type="entry name" value="ALPHA_BETA HYDROLASE FOLD-3 DOMAIN-CONTAINING PROTEIN-RELATED"/>
    <property type="match status" value="1"/>
</dbReference>
<dbReference type="SUPFAM" id="SSF53474">
    <property type="entry name" value="alpha/beta-Hydrolases"/>
    <property type="match status" value="1"/>
</dbReference>
<dbReference type="Proteomes" id="UP000663869">
    <property type="component" value="Unassembled WGS sequence"/>
</dbReference>
<dbReference type="EMBL" id="CAJNXB010000881">
    <property type="protein sequence ID" value="CAF3106126.1"/>
    <property type="molecule type" value="Genomic_DNA"/>
</dbReference>
<dbReference type="Proteomes" id="UP000663825">
    <property type="component" value="Unassembled WGS sequence"/>
</dbReference>
<dbReference type="AlphaFoldDB" id="A0A817VH61"/>
<proteinExistence type="predicted"/>
<dbReference type="Proteomes" id="UP000663873">
    <property type="component" value="Unassembled WGS sequence"/>
</dbReference>
<accession>A0A817VH61</accession>
<feature type="transmembrane region" description="Helical" evidence="2">
    <location>
        <begin position="7"/>
        <end position="29"/>
    </location>
</feature>
<reference evidence="5" key="1">
    <citation type="submission" date="2021-02" db="EMBL/GenBank/DDBJ databases">
        <authorList>
            <person name="Nowell W R."/>
        </authorList>
    </citation>
    <scope>NUCLEOTIDE SEQUENCE</scope>
</reference>
<evidence type="ECO:0000313" key="10">
    <source>
        <dbReference type="Proteomes" id="UP000663869"/>
    </source>
</evidence>
<dbReference type="Pfam" id="PF07859">
    <property type="entry name" value="Abhydrolase_3"/>
    <property type="match status" value="1"/>
</dbReference>
<dbReference type="InterPro" id="IPR013094">
    <property type="entry name" value="AB_hydrolase_3"/>
</dbReference>
<dbReference type="OrthoDB" id="408631at2759"/>
<evidence type="ECO:0000313" key="5">
    <source>
        <dbReference type="EMBL" id="CAF3349104.1"/>
    </source>
</evidence>
<dbReference type="EMBL" id="CAJNYD010003193">
    <property type="protein sequence ID" value="CAF3483676.1"/>
    <property type="molecule type" value="Genomic_DNA"/>
</dbReference>
<keyword evidence="1" id="KW-0378">Hydrolase</keyword>
<dbReference type="Proteomes" id="UP000663851">
    <property type="component" value="Unassembled WGS sequence"/>
</dbReference>
<dbReference type="InterPro" id="IPR029058">
    <property type="entry name" value="AB_hydrolase_fold"/>
</dbReference>